<evidence type="ECO:0000256" key="12">
    <source>
        <dbReference type="ARBA" id="ARBA00023157"/>
    </source>
</evidence>
<keyword evidence="10 15" id="KW-0408">Iron</keyword>
<feature type="chain" id="PRO_5004560523" description="CFEM domain-containing protein" evidence="17">
    <location>
        <begin position="18"/>
        <end position="202"/>
    </location>
</feature>
<feature type="disulfide bond" evidence="15">
    <location>
        <begin position="26"/>
        <end position="66"/>
    </location>
</feature>
<dbReference type="PROSITE" id="PS52012">
    <property type="entry name" value="CFEM"/>
    <property type="match status" value="1"/>
</dbReference>
<keyword evidence="11 16" id="KW-0472">Membrane</keyword>
<dbReference type="AlphaFoldDB" id="S8AIG1"/>
<keyword evidence="4" id="KW-1003">Cell membrane</keyword>
<dbReference type="GO" id="GO:0005576">
    <property type="term" value="C:extracellular region"/>
    <property type="evidence" value="ECO:0007669"/>
    <property type="project" value="UniProtKB-SubCell"/>
</dbReference>
<feature type="domain" description="CFEM" evidence="18">
    <location>
        <begin position="1"/>
        <end position="109"/>
    </location>
</feature>
<evidence type="ECO:0000256" key="7">
    <source>
        <dbReference type="ARBA" id="ARBA00022622"/>
    </source>
</evidence>
<dbReference type="HOGENOM" id="CLU_1331914_0_0_1"/>
<evidence type="ECO:0000256" key="14">
    <source>
        <dbReference type="ARBA" id="ARBA00023288"/>
    </source>
</evidence>
<dbReference type="STRING" id="1284197.S8AIG1"/>
<keyword evidence="13" id="KW-0325">Glycoprotein</keyword>
<feature type="signal peptide" evidence="17">
    <location>
        <begin position="1"/>
        <end position="17"/>
    </location>
</feature>
<evidence type="ECO:0000256" key="4">
    <source>
        <dbReference type="ARBA" id="ARBA00022475"/>
    </source>
</evidence>
<evidence type="ECO:0000256" key="1">
    <source>
        <dbReference type="ARBA" id="ARBA00004609"/>
    </source>
</evidence>
<feature type="disulfide bond" evidence="15">
    <location>
        <begin position="49"/>
        <end position="82"/>
    </location>
</feature>
<keyword evidence="8 15" id="KW-0479">Metal-binding</keyword>
<dbReference type="OMA" id="GMVWASM"/>
<keyword evidence="5" id="KW-0964">Secreted</keyword>
<sequence>MKFSAVTLVAVAAVASAQSIGDIPACAQTCLLPALQATGCSLTDFKCSCSNKSFVTDSTACILKACSAADAEKAAGATYALCKSVGVTIETQPIPGATTSAAAASSSAAAPTSTEAASSSAAAPSSSAVSSVEAPSSYGAAPTTSAAAPSSYVVPTTVISSTSAGNATQPTQPPAPTYTGAAAVVAGNAILAVGGAIAAFFL</sequence>
<feature type="binding site" description="axial binding residue" evidence="15">
    <location>
        <position position="44"/>
    </location>
    <ligand>
        <name>heme</name>
        <dbReference type="ChEBI" id="CHEBI:30413"/>
    </ligand>
    <ligandPart>
        <name>Fe</name>
        <dbReference type="ChEBI" id="CHEBI:18248"/>
    </ligandPart>
</feature>
<evidence type="ECO:0000313" key="19">
    <source>
        <dbReference type="EMBL" id="EPS42679.1"/>
    </source>
</evidence>
<evidence type="ECO:0000256" key="11">
    <source>
        <dbReference type="ARBA" id="ARBA00023136"/>
    </source>
</evidence>
<protein>
    <recommendedName>
        <fullName evidence="18">CFEM domain-containing protein</fullName>
    </recommendedName>
</protein>
<comment type="caution">
    <text evidence="19">The sequence shown here is derived from an EMBL/GenBank/DDBJ whole genome shotgun (WGS) entry which is preliminary data.</text>
</comment>
<evidence type="ECO:0000256" key="5">
    <source>
        <dbReference type="ARBA" id="ARBA00022525"/>
    </source>
</evidence>
<dbReference type="Pfam" id="PF05730">
    <property type="entry name" value="CFEM"/>
    <property type="match status" value="1"/>
</dbReference>
<feature type="disulfide bond" evidence="15">
    <location>
        <begin position="40"/>
        <end position="47"/>
    </location>
</feature>
<dbReference type="OrthoDB" id="3065412at2759"/>
<evidence type="ECO:0000256" key="8">
    <source>
        <dbReference type="ARBA" id="ARBA00022723"/>
    </source>
</evidence>
<evidence type="ECO:0000256" key="2">
    <source>
        <dbReference type="ARBA" id="ARBA00004613"/>
    </source>
</evidence>
<keyword evidence="16" id="KW-0812">Transmembrane</keyword>
<feature type="transmembrane region" description="Helical" evidence="16">
    <location>
        <begin position="178"/>
        <end position="201"/>
    </location>
</feature>
<organism evidence="19 20">
    <name type="scientific">Dactylellina haptotyla (strain CBS 200.50)</name>
    <name type="common">Nematode-trapping fungus</name>
    <name type="synonym">Monacrosporium haptotylum</name>
    <dbReference type="NCBI Taxonomy" id="1284197"/>
    <lineage>
        <taxon>Eukaryota</taxon>
        <taxon>Fungi</taxon>
        <taxon>Dikarya</taxon>
        <taxon>Ascomycota</taxon>
        <taxon>Pezizomycotina</taxon>
        <taxon>Orbiliomycetes</taxon>
        <taxon>Orbiliales</taxon>
        <taxon>Orbiliaceae</taxon>
        <taxon>Dactylellina</taxon>
    </lineage>
</organism>
<keyword evidence="12 15" id="KW-1015">Disulfide bond</keyword>
<dbReference type="PANTHER" id="PTHR37928:SF2">
    <property type="entry name" value="GPI ANCHORED CFEM DOMAIN PROTEIN (AFU_ORTHOLOGUE AFUA_6G10580)"/>
    <property type="match status" value="1"/>
</dbReference>
<evidence type="ECO:0000256" key="6">
    <source>
        <dbReference type="ARBA" id="ARBA00022617"/>
    </source>
</evidence>
<evidence type="ECO:0000256" key="3">
    <source>
        <dbReference type="ARBA" id="ARBA00010031"/>
    </source>
</evidence>
<dbReference type="PANTHER" id="PTHR37928">
    <property type="entry name" value="CFEM DOMAIN PROTEIN (AFU_ORTHOLOGUE AFUA_6G14090)"/>
    <property type="match status" value="1"/>
</dbReference>
<dbReference type="InterPro" id="IPR008427">
    <property type="entry name" value="Extracellular_membr_CFEM_dom"/>
</dbReference>
<keyword evidence="20" id="KW-1185">Reference proteome</keyword>
<evidence type="ECO:0000259" key="18">
    <source>
        <dbReference type="PROSITE" id="PS52012"/>
    </source>
</evidence>
<reference evidence="20" key="2">
    <citation type="submission" date="2013-04" db="EMBL/GenBank/DDBJ databases">
        <title>Genomic mechanisms accounting for the adaptation to parasitism in nematode-trapping fungi.</title>
        <authorList>
            <person name="Ahren D.G."/>
        </authorList>
    </citation>
    <scope>NUCLEOTIDE SEQUENCE [LARGE SCALE GENOMIC DNA]</scope>
    <source>
        <strain evidence="20">CBS 200.50</strain>
    </source>
</reference>
<dbReference type="InterPro" id="IPR051735">
    <property type="entry name" value="CFEM_domain"/>
</dbReference>
<name>S8AIG1_DACHA</name>
<keyword evidence="7" id="KW-0336">GPI-anchor</keyword>
<gene>
    <name evidence="19" type="ORF">H072_3286</name>
</gene>
<reference evidence="19 20" key="1">
    <citation type="journal article" date="2013" name="PLoS Genet.">
        <title>Genomic mechanisms accounting for the adaptation to parasitism in nematode-trapping fungi.</title>
        <authorList>
            <person name="Meerupati T."/>
            <person name="Andersson K.M."/>
            <person name="Friman E."/>
            <person name="Kumar D."/>
            <person name="Tunlid A."/>
            <person name="Ahren D."/>
        </authorList>
    </citation>
    <scope>NUCLEOTIDE SEQUENCE [LARGE SCALE GENOMIC DNA]</scope>
    <source>
        <strain evidence="19 20">CBS 200.50</strain>
    </source>
</reference>
<keyword evidence="16" id="KW-1133">Transmembrane helix</keyword>
<evidence type="ECO:0000256" key="9">
    <source>
        <dbReference type="ARBA" id="ARBA00022729"/>
    </source>
</evidence>
<dbReference type="GO" id="GO:0046872">
    <property type="term" value="F:metal ion binding"/>
    <property type="evidence" value="ECO:0007669"/>
    <property type="project" value="UniProtKB-UniRule"/>
</dbReference>
<evidence type="ECO:0000256" key="16">
    <source>
        <dbReference type="SAM" id="Phobius"/>
    </source>
</evidence>
<dbReference type="Proteomes" id="UP000015100">
    <property type="component" value="Unassembled WGS sequence"/>
</dbReference>
<evidence type="ECO:0000256" key="15">
    <source>
        <dbReference type="PROSITE-ProRule" id="PRU01356"/>
    </source>
</evidence>
<dbReference type="GO" id="GO:0098552">
    <property type="term" value="C:side of membrane"/>
    <property type="evidence" value="ECO:0007669"/>
    <property type="project" value="UniProtKB-KW"/>
</dbReference>
<keyword evidence="14" id="KW-0449">Lipoprotein</keyword>
<evidence type="ECO:0000256" key="10">
    <source>
        <dbReference type="ARBA" id="ARBA00023004"/>
    </source>
</evidence>
<proteinExistence type="inferred from homology"/>
<keyword evidence="9 17" id="KW-0732">Signal</keyword>
<dbReference type="EMBL" id="AQGS01000104">
    <property type="protein sequence ID" value="EPS42679.1"/>
    <property type="molecule type" value="Genomic_DNA"/>
</dbReference>
<accession>S8AIG1</accession>
<evidence type="ECO:0000256" key="17">
    <source>
        <dbReference type="SAM" id="SignalP"/>
    </source>
</evidence>
<dbReference type="GO" id="GO:0005886">
    <property type="term" value="C:plasma membrane"/>
    <property type="evidence" value="ECO:0007669"/>
    <property type="project" value="UniProtKB-SubCell"/>
</dbReference>
<dbReference type="eggNOG" id="ENOG502SD7M">
    <property type="taxonomic scope" value="Eukaryota"/>
</dbReference>
<feature type="disulfide bond" evidence="15">
    <location>
        <begin position="30"/>
        <end position="61"/>
    </location>
</feature>
<comment type="subcellular location">
    <subcellularLocation>
        <location evidence="1">Cell membrane</location>
        <topology evidence="1">Lipid-anchor</topology>
        <topology evidence="1">GPI-anchor</topology>
    </subcellularLocation>
    <subcellularLocation>
        <location evidence="2">Secreted</location>
    </subcellularLocation>
</comment>
<comment type="similarity">
    <text evidence="3">Belongs to the RBT5 family.</text>
</comment>
<keyword evidence="6 15" id="KW-0349">Heme</keyword>
<evidence type="ECO:0000256" key="13">
    <source>
        <dbReference type="ARBA" id="ARBA00023180"/>
    </source>
</evidence>
<evidence type="ECO:0000313" key="20">
    <source>
        <dbReference type="Proteomes" id="UP000015100"/>
    </source>
</evidence>
<dbReference type="SMART" id="SM00747">
    <property type="entry name" value="CFEM"/>
    <property type="match status" value="1"/>
</dbReference>